<keyword evidence="2" id="KW-0812">Transmembrane</keyword>
<dbReference type="EMBL" id="CP014796">
    <property type="protein sequence ID" value="APX25338.1"/>
    <property type="molecule type" value="Genomic_DNA"/>
</dbReference>
<dbReference type="KEGG" id="tpro:Ga0080559_TMP4542"/>
<dbReference type="GO" id="GO:0004713">
    <property type="term" value="F:protein tyrosine kinase activity"/>
    <property type="evidence" value="ECO:0007669"/>
    <property type="project" value="TreeGrafter"/>
</dbReference>
<evidence type="ECO:0000313" key="3">
    <source>
        <dbReference type="EMBL" id="APX25338.1"/>
    </source>
</evidence>
<dbReference type="PANTHER" id="PTHR32309">
    <property type="entry name" value="TYROSINE-PROTEIN KINASE"/>
    <property type="match status" value="1"/>
</dbReference>
<feature type="coiled-coil region" evidence="1">
    <location>
        <begin position="349"/>
        <end position="376"/>
    </location>
</feature>
<name>A0A1U7DB41_9RHOB</name>
<evidence type="ECO:0000256" key="1">
    <source>
        <dbReference type="SAM" id="Coils"/>
    </source>
</evidence>
<feature type="transmembrane region" description="Helical" evidence="2">
    <location>
        <begin position="441"/>
        <end position="462"/>
    </location>
</feature>
<feature type="transmembrane region" description="Helical" evidence="2">
    <location>
        <begin position="41"/>
        <end position="60"/>
    </location>
</feature>
<dbReference type="PANTHER" id="PTHR32309:SF13">
    <property type="entry name" value="FERRIC ENTEROBACTIN TRANSPORT PROTEIN FEPE"/>
    <property type="match status" value="1"/>
</dbReference>
<evidence type="ECO:0000256" key="2">
    <source>
        <dbReference type="SAM" id="Phobius"/>
    </source>
</evidence>
<dbReference type="Proteomes" id="UP000186559">
    <property type="component" value="Chromosome"/>
</dbReference>
<dbReference type="InterPro" id="IPR050445">
    <property type="entry name" value="Bact_polysacc_biosynth/exp"/>
</dbReference>
<evidence type="ECO:0000313" key="4">
    <source>
        <dbReference type="Proteomes" id="UP000186559"/>
    </source>
</evidence>
<keyword evidence="2" id="KW-1133">Transmembrane helix</keyword>
<dbReference type="GO" id="GO:0005886">
    <property type="term" value="C:plasma membrane"/>
    <property type="evidence" value="ECO:0007669"/>
    <property type="project" value="TreeGrafter"/>
</dbReference>
<reference evidence="3 4" key="1">
    <citation type="submission" date="2016-03" db="EMBL/GenBank/DDBJ databases">
        <title>Deep-sea bacteria in the southern Pacific.</title>
        <authorList>
            <person name="Tang K."/>
        </authorList>
    </citation>
    <scope>NUCLEOTIDE SEQUENCE [LARGE SCALE GENOMIC DNA]</scope>
    <source>
        <strain evidence="3 4">JLT2016</strain>
    </source>
</reference>
<keyword evidence="1" id="KW-0175">Coiled coil</keyword>
<keyword evidence="4" id="KW-1185">Reference proteome</keyword>
<organism evidence="3 4">
    <name type="scientific">Salipiger profundus</name>
    <dbReference type="NCBI Taxonomy" id="1229727"/>
    <lineage>
        <taxon>Bacteria</taxon>
        <taxon>Pseudomonadati</taxon>
        <taxon>Pseudomonadota</taxon>
        <taxon>Alphaproteobacteria</taxon>
        <taxon>Rhodobacterales</taxon>
        <taxon>Roseobacteraceae</taxon>
        <taxon>Salipiger</taxon>
    </lineage>
</organism>
<protein>
    <submittedName>
        <fullName evidence="3">Uncharacterized protein involved in exopolysaccharide biosynthesis</fullName>
    </submittedName>
</protein>
<sequence>MTMQDFAPTDRPVRPARRSRAFLRRALMGGAVTDRHRLPRYLWIGILGLAAIWAPITGYLKTAAPVFASHMSLILPGSGASSSVNLAEIGQASSYANSAFSSNSISPTETYKRLLAADRVVRDAADRLGLSAEAFGKPQVQLVDQTAFIHVKITGPTPEEAQARNGAIREAFFAEIDRLRGDELDTRQSGGLQAIREYQESVAATREEIDGLRETTGLYSVEQYDRQVDETDALRAKIDTATAEFVRKAAAVRGLETRLQTDAETAARVLRLNGDSAYVALTDAMAQAATELAQARARFGARHPEVVKAASAMEAAQAKAATRAGELTGPPITLDGALNGGRSALLGELVRQEADRAGLEAELAELRTLLTIQTERLDRLAPLAARLEDLQRDFNVAEAVFASAIARTQSSKSDIYASYPLVQVLEDPTLPEDPSSPRKKLAIAAGGAASFLLFISLSLGWLRRALIEKLLAEKARLS</sequence>
<dbReference type="OrthoDB" id="6148968at2"/>
<keyword evidence="2" id="KW-0472">Membrane</keyword>
<dbReference type="AlphaFoldDB" id="A0A1U7DB41"/>
<dbReference type="STRING" id="1229727.Ga0080559_TMP4542"/>
<proteinExistence type="predicted"/>
<accession>A0A1U7DB41</accession>
<dbReference type="RefSeq" id="WP_076624934.1">
    <property type="nucleotide sequence ID" value="NZ_BMEW01000014.1"/>
</dbReference>
<gene>
    <name evidence="3" type="ORF">Ga0080559_TMP4542</name>
</gene>